<protein>
    <submittedName>
        <fullName evidence="5">Class I SAM-dependent methyltransferase</fullName>
        <ecNumber evidence="5">2.1.1.222</ecNumber>
        <ecNumber evidence="5">2.1.1.64</ecNumber>
    </submittedName>
</protein>
<evidence type="ECO:0000256" key="2">
    <source>
        <dbReference type="ARBA" id="ARBA00022679"/>
    </source>
</evidence>
<keyword evidence="2 5" id="KW-0808">Transferase</keyword>
<reference evidence="6" key="1">
    <citation type="journal article" date="2019" name="Int. J. Syst. Evol. Microbiol.">
        <title>The Global Catalogue of Microorganisms (GCM) 10K type strain sequencing project: providing services to taxonomists for standard genome sequencing and annotation.</title>
        <authorList>
            <consortium name="The Broad Institute Genomics Platform"/>
            <consortium name="The Broad Institute Genome Sequencing Center for Infectious Disease"/>
            <person name="Wu L."/>
            <person name="Ma J."/>
        </authorList>
    </citation>
    <scope>NUCLEOTIDE SEQUENCE [LARGE SCALE GENOMIC DNA]</scope>
    <source>
        <strain evidence="6">CGMCC 1.16455</strain>
    </source>
</reference>
<dbReference type="EC" id="2.1.1.64" evidence="5"/>
<keyword evidence="6" id="KW-1185">Reference proteome</keyword>
<keyword evidence="1 5" id="KW-0489">Methyltransferase</keyword>
<proteinExistence type="predicted"/>
<evidence type="ECO:0000259" key="4">
    <source>
        <dbReference type="Pfam" id="PF08241"/>
    </source>
</evidence>
<dbReference type="Pfam" id="PF08241">
    <property type="entry name" value="Methyltransf_11"/>
    <property type="match status" value="1"/>
</dbReference>
<name>A0ABW0FEM2_9MICO</name>
<dbReference type="GO" id="GO:0102208">
    <property type="term" value="F:2-polyprenyl-6-hydroxyphenol methylase activity"/>
    <property type="evidence" value="ECO:0007669"/>
    <property type="project" value="UniProtKB-EC"/>
</dbReference>
<dbReference type="RefSeq" id="WP_193117831.1">
    <property type="nucleotide sequence ID" value="NZ_BAAAIR010000046.1"/>
</dbReference>
<keyword evidence="3" id="KW-0949">S-adenosyl-L-methionine</keyword>
<dbReference type="InterPro" id="IPR013216">
    <property type="entry name" value="Methyltransf_11"/>
</dbReference>
<feature type="domain" description="Methyltransferase type 11" evidence="4">
    <location>
        <begin position="49"/>
        <end position="145"/>
    </location>
</feature>
<dbReference type="CDD" id="cd02440">
    <property type="entry name" value="AdoMet_MTases"/>
    <property type="match status" value="1"/>
</dbReference>
<dbReference type="EMBL" id="JBHSLN010000012">
    <property type="protein sequence ID" value="MFC5296504.1"/>
    <property type="molecule type" value="Genomic_DNA"/>
</dbReference>
<dbReference type="Proteomes" id="UP001595937">
    <property type="component" value="Unassembled WGS sequence"/>
</dbReference>
<evidence type="ECO:0000256" key="1">
    <source>
        <dbReference type="ARBA" id="ARBA00022603"/>
    </source>
</evidence>
<dbReference type="SUPFAM" id="SSF53335">
    <property type="entry name" value="S-adenosyl-L-methionine-dependent methyltransferases"/>
    <property type="match status" value="1"/>
</dbReference>
<accession>A0ABW0FEM2</accession>
<dbReference type="GeneID" id="303298378"/>
<organism evidence="5 6">
    <name type="scientific">Brachybacterium tyrofermentans</name>
    <dbReference type="NCBI Taxonomy" id="47848"/>
    <lineage>
        <taxon>Bacteria</taxon>
        <taxon>Bacillati</taxon>
        <taxon>Actinomycetota</taxon>
        <taxon>Actinomycetes</taxon>
        <taxon>Micrococcales</taxon>
        <taxon>Dermabacteraceae</taxon>
        <taxon>Brachybacterium</taxon>
    </lineage>
</organism>
<evidence type="ECO:0000313" key="5">
    <source>
        <dbReference type="EMBL" id="MFC5296504.1"/>
    </source>
</evidence>
<sequence length="242" mass="26795">MTIRTTPNPLIRWIELQLTRFNDRHPWSHNHHFHPWILRSLPPSTGRALDVGCGRGDLVAALAGVVGRVDGIDPDQEMAYVAATRFVHDPAVQIGRRTLCEHAAEPHRHGTYAAITMVASLHHMDLAEALTDARTLLTPGGRLLVVTLTDPVSTADQIWDVFSVLSNPLIGLVKHPRPVREAPEERPIPVKDPTWSIDELRQEAARILPGAVIRRREGFRVTLRWRKPGSAPAEISAGGAAR</sequence>
<dbReference type="PANTHER" id="PTHR43464">
    <property type="entry name" value="METHYLTRANSFERASE"/>
    <property type="match status" value="1"/>
</dbReference>
<dbReference type="PANTHER" id="PTHR43464:SF19">
    <property type="entry name" value="UBIQUINONE BIOSYNTHESIS O-METHYLTRANSFERASE, MITOCHONDRIAL"/>
    <property type="match status" value="1"/>
</dbReference>
<dbReference type="EC" id="2.1.1.222" evidence="5"/>
<evidence type="ECO:0000313" key="6">
    <source>
        <dbReference type="Proteomes" id="UP001595937"/>
    </source>
</evidence>
<dbReference type="GO" id="GO:0061542">
    <property type="term" value="F:3-demethylubiquinol 3-O-methyltransferase activity"/>
    <property type="evidence" value="ECO:0007669"/>
    <property type="project" value="UniProtKB-EC"/>
</dbReference>
<gene>
    <name evidence="5" type="ORF">ACFPK8_03190</name>
</gene>
<evidence type="ECO:0000256" key="3">
    <source>
        <dbReference type="ARBA" id="ARBA00022691"/>
    </source>
</evidence>
<dbReference type="GO" id="GO:0032259">
    <property type="term" value="P:methylation"/>
    <property type="evidence" value="ECO:0007669"/>
    <property type="project" value="UniProtKB-KW"/>
</dbReference>
<dbReference type="Gene3D" id="3.40.50.150">
    <property type="entry name" value="Vaccinia Virus protein VP39"/>
    <property type="match status" value="1"/>
</dbReference>
<comment type="caution">
    <text evidence="5">The sequence shown here is derived from an EMBL/GenBank/DDBJ whole genome shotgun (WGS) entry which is preliminary data.</text>
</comment>
<dbReference type="InterPro" id="IPR029063">
    <property type="entry name" value="SAM-dependent_MTases_sf"/>
</dbReference>